<dbReference type="InterPro" id="IPR011333">
    <property type="entry name" value="SKP1/BTB/POZ_sf"/>
</dbReference>
<feature type="region of interest" description="Disordered" evidence="1">
    <location>
        <begin position="1"/>
        <end position="22"/>
    </location>
</feature>
<protein>
    <recommendedName>
        <fullName evidence="2">BTB domain-containing protein</fullName>
    </recommendedName>
</protein>
<proteinExistence type="predicted"/>
<dbReference type="Proteomes" id="UP000292702">
    <property type="component" value="Unassembled WGS sequence"/>
</dbReference>
<dbReference type="Gene3D" id="3.30.710.10">
    <property type="entry name" value="Potassium Channel Kv1.1, Chain A"/>
    <property type="match status" value="1"/>
</dbReference>
<evidence type="ECO:0000259" key="2">
    <source>
        <dbReference type="PROSITE" id="PS50097"/>
    </source>
</evidence>
<accession>A0A4V2MXQ0</accession>
<name>A0A4V2MXQ0_9APHY</name>
<dbReference type="AlphaFoldDB" id="A0A4V2MXQ0"/>
<feature type="domain" description="BTB" evidence="2">
    <location>
        <begin position="39"/>
        <end position="69"/>
    </location>
</feature>
<dbReference type="InterPro" id="IPR000210">
    <property type="entry name" value="BTB/POZ_dom"/>
</dbReference>
<evidence type="ECO:0000313" key="4">
    <source>
        <dbReference type="Proteomes" id="UP000292702"/>
    </source>
</evidence>
<evidence type="ECO:0000256" key="1">
    <source>
        <dbReference type="SAM" id="MobiDB-lite"/>
    </source>
</evidence>
<gene>
    <name evidence="3" type="ORF">EIP91_000485</name>
</gene>
<dbReference type="STRING" id="92696.A0A4V2MXQ0"/>
<sequence length="358" mass="40271">MSALMDATAQKKRKRDSADEVGGERNCEIERGAFWYEDGNIVLVAEGKGFKVYRGILSQLSVVFRDMFSLPQPADADLHEGCPVVCMSDSAQDLLYFLSALHDFESKYFNTSEDLTFDEVSAMLRLGSKFEVERIKAEAIRRFKLCFPMLLEDFMTADTVCMLREYADETRYYASTACGISLSLGDCRAVINLARSFNLEYLLPAAFYACAQIPTEQLVLPKYGRIIGGASWVLSSEDLVLCLNLKEWLNLTLRENIADCLETVGESWSDCDNSGPNPCMELKNRILFRLSRVNIGTSALLDDAILEDEPLPIDFCGACTSDCRDAYEESRQATWTKLRERFDPPRVQSVEGRDPEVG</sequence>
<dbReference type="OrthoDB" id="3027208at2759"/>
<evidence type="ECO:0000313" key="3">
    <source>
        <dbReference type="EMBL" id="TCD70987.1"/>
    </source>
</evidence>
<comment type="caution">
    <text evidence="3">The sequence shown here is derived from an EMBL/GenBank/DDBJ whole genome shotgun (WGS) entry which is preliminary data.</text>
</comment>
<reference evidence="3 4" key="1">
    <citation type="submission" date="2018-11" db="EMBL/GenBank/DDBJ databases">
        <title>Genome assembly of Steccherinum ochraceum LE-BIN_3174, the white-rot fungus of the Steccherinaceae family (The Residual Polyporoid clade, Polyporales, Basidiomycota).</title>
        <authorList>
            <person name="Fedorova T.V."/>
            <person name="Glazunova O.A."/>
            <person name="Landesman E.O."/>
            <person name="Moiseenko K.V."/>
            <person name="Psurtseva N.V."/>
            <person name="Savinova O.S."/>
            <person name="Shakhova N.V."/>
            <person name="Tyazhelova T.V."/>
            <person name="Vasina D.V."/>
        </authorList>
    </citation>
    <scope>NUCLEOTIDE SEQUENCE [LARGE SCALE GENOMIC DNA]</scope>
    <source>
        <strain evidence="3 4">LE-BIN_3174</strain>
    </source>
</reference>
<dbReference type="PROSITE" id="PS50097">
    <property type="entry name" value="BTB"/>
    <property type="match status" value="1"/>
</dbReference>
<keyword evidence="4" id="KW-1185">Reference proteome</keyword>
<feature type="region of interest" description="Disordered" evidence="1">
    <location>
        <begin position="338"/>
        <end position="358"/>
    </location>
</feature>
<dbReference type="EMBL" id="RWJN01000011">
    <property type="protein sequence ID" value="TCD70987.1"/>
    <property type="molecule type" value="Genomic_DNA"/>
</dbReference>
<organism evidence="3 4">
    <name type="scientific">Steccherinum ochraceum</name>
    <dbReference type="NCBI Taxonomy" id="92696"/>
    <lineage>
        <taxon>Eukaryota</taxon>
        <taxon>Fungi</taxon>
        <taxon>Dikarya</taxon>
        <taxon>Basidiomycota</taxon>
        <taxon>Agaricomycotina</taxon>
        <taxon>Agaricomycetes</taxon>
        <taxon>Polyporales</taxon>
        <taxon>Steccherinaceae</taxon>
        <taxon>Steccherinum</taxon>
    </lineage>
</organism>